<sequence length="234" mass="25976">MSTRRLRPLKIPLKATVANLLVTPHWNRFAGDPDSELKRENINKKSNNKKKSGQDFDEGKARRRNRRGRCCCQPYCTVTAASPPDEINGLQLNGAEDNDIEGSGIGKSDAEDSDAEDGDTDDSDDEGQDTLELEWSRPRVAILKSKMKSTIGPLLKTMIRSLLLASKHLVRLANASKMRQGPHTEDHFSFPQKVASPPAFLAFWPSSPFCLVPAVSQTRNPSFETLLAARKQAY</sequence>
<reference evidence="2 3" key="1">
    <citation type="submission" date="2023-09" db="EMBL/GenBank/DDBJ databases">
        <title>Multi-omics analysis of a traditional fermented food reveals byproduct-associated fungal strains for waste-to-food upcycling.</title>
        <authorList>
            <consortium name="Lawrence Berkeley National Laboratory"/>
            <person name="Rekdal V.M."/>
            <person name="Villalobos-Escobedo J.M."/>
            <person name="Rodriguez-Valeron N."/>
            <person name="Garcia M.O."/>
            <person name="Vasquez D.P."/>
            <person name="Damayanti I."/>
            <person name="Sorensen P.M."/>
            <person name="Baidoo E.E."/>
            <person name="De Carvalho A.C."/>
            <person name="Riley R."/>
            <person name="Lipzen A."/>
            <person name="He G."/>
            <person name="Yan M."/>
            <person name="Haridas S."/>
            <person name="Daum C."/>
            <person name="Yoshinaga Y."/>
            <person name="Ng V."/>
            <person name="Grigoriev I.V."/>
            <person name="Munk R."/>
            <person name="Nuraida L."/>
            <person name="Wijaya C.H."/>
            <person name="Morales P.-C."/>
            <person name="Keasling J.D."/>
        </authorList>
    </citation>
    <scope>NUCLEOTIDE SEQUENCE [LARGE SCALE GENOMIC DNA]</scope>
    <source>
        <strain evidence="2 3">FGSC 2613</strain>
    </source>
</reference>
<feature type="compositionally biased region" description="Acidic residues" evidence="1">
    <location>
        <begin position="111"/>
        <end position="132"/>
    </location>
</feature>
<proteinExistence type="predicted"/>
<evidence type="ECO:0000313" key="3">
    <source>
        <dbReference type="Proteomes" id="UP001451303"/>
    </source>
</evidence>
<gene>
    <name evidence="2" type="ORF">QR685DRAFT_566089</name>
</gene>
<comment type="caution">
    <text evidence="2">The sequence shown here is derived from an EMBL/GenBank/DDBJ whole genome shotgun (WGS) entry which is preliminary data.</text>
</comment>
<feature type="region of interest" description="Disordered" evidence="1">
    <location>
        <begin position="30"/>
        <end position="63"/>
    </location>
</feature>
<accession>A0ABR3D0Q0</accession>
<evidence type="ECO:0000313" key="2">
    <source>
        <dbReference type="EMBL" id="KAL0466268.1"/>
    </source>
</evidence>
<dbReference type="EMBL" id="JAVLET010000013">
    <property type="protein sequence ID" value="KAL0466268.1"/>
    <property type="molecule type" value="Genomic_DNA"/>
</dbReference>
<feature type="region of interest" description="Disordered" evidence="1">
    <location>
        <begin position="83"/>
        <end position="133"/>
    </location>
</feature>
<organism evidence="2 3">
    <name type="scientific">Neurospora intermedia</name>
    <dbReference type="NCBI Taxonomy" id="5142"/>
    <lineage>
        <taxon>Eukaryota</taxon>
        <taxon>Fungi</taxon>
        <taxon>Dikarya</taxon>
        <taxon>Ascomycota</taxon>
        <taxon>Pezizomycotina</taxon>
        <taxon>Sordariomycetes</taxon>
        <taxon>Sordariomycetidae</taxon>
        <taxon>Sordariales</taxon>
        <taxon>Sordariaceae</taxon>
        <taxon>Neurospora</taxon>
    </lineage>
</organism>
<keyword evidence="3" id="KW-1185">Reference proteome</keyword>
<dbReference type="Proteomes" id="UP001451303">
    <property type="component" value="Unassembled WGS sequence"/>
</dbReference>
<name>A0ABR3D0Q0_NEUIN</name>
<protein>
    <submittedName>
        <fullName evidence="2">Uncharacterized protein</fullName>
    </submittedName>
</protein>
<evidence type="ECO:0000256" key="1">
    <source>
        <dbReference type="SAM" id="MobiDB-lite"/>
    </source>
</evidence>